<evidence type="ECO:0000259" key="4">
    <source>
        <dbReference type="PROSITE" id="PS50932"/>
    </source>
</evidence>
<dbReference type="Pfam" id="PF13377">
    <property type="entry name" value="Peripla_BP_3"/>
    <property type="match status" value="1"/>
</dbReference>
<protein>
    <submittedName>
        <fullName evidence="5">LacI family transcriptional regulator</fullName>
    </submittedName>
</protein>
<proteinExistence type="predicted"/>
<dbReference type="PROSITE" id="PS50932">
    <property type="entry name" value="HTH_LACI_2"/>
    <property type="match status" value="1"/>
</dbReference>
<dbReference type="AlphaFoldDB" id="A0A6M1QZ30"/>
<accession>A0A6M1QZ30</accession>
<keyword evidence="2" id="KW-0238">DNA-binding</keyword>
<feature type="domain" description="HTH lacI-type" evidence="4">
    <location>
        <begin position="3"/>
        <end position="57"/>
    </location>
</feature>
<dbReference type="CDD" id="cd06267">
    <property type="entry name" value="PBP1_LacI_sugar_binding-like"/>
    <property type="match status" value="1"/>
</dbReference>
<evidence type="ECO:0000313" key="6">
    <source>
        <dbReference type="Proteomes" id="UP000483261"/>
    </source>
</evidence>
<dbReference type="Proteomes" id="UP000483261">
    <property type="component" value="Unassembled WGS sequence"/>
</dbReference>
<dbReference type="InterPro" id="IPR028082">
    <property type="entry name" value="Peripla_BP_I"/>
</dbReference>
<evidence type="ECO:0000256" key="2">
    <source>
        <dbReference type="ARBA" id="ARBA00023125"/>
    </source>
</evidence>
<comment type="caution">
    <text evidence="5">The sequence shown here is derived from an EMBL/GenBank/DDBJ whole genome shotgun (WGS) entry which is preliminary data.</text>
</comment>
<dbReference type="PRINTS" id="PR00036">
    <property type="entry name" value="HTHLACI"/>
</dbReference>
<dbReference type="SUPFAM" id="SSF47413">
    <property type="entry name" value="lambda repressor-like DNA-binding domains"/>
    <property type="match status" value="1"/>
</dbReference>
<dbReference type="CDD" id="cd01392">
    <property type="entry name" value="HTH_LacI"/>
    <property type="match status" value="1"/>
</dbReference>
<gene>
    <name evidence="5" type="ORF">G5C66_09400</name>
</gene>
<dbReference type="InterPro" id="IPR000843">
    <property type="entry name" value="HTH_LacI"/>
</dbReference>
<dbReference type="GO" id="GO:0003700">
    <property type="term" value="F:DNA-binding transcription factor activity"/>
    <property type="evidence" value="ECO:0007669"/>
    <property type="project" value="TreeGrafter"/>
</dbReference>
<dbReference type="PROSITE" id="PS00356">
    <property type="entry name" value="HTH_LACI_1"/>
    <property type="match status" value="1"/>
</dbReference>
<dbReference type="Pfam" id="PF00356">
    <property type="entry name" value="LacI"/>
    <property type="match status" value="1"/>
</dbReference>
<keyword evidence="3" id="KW-0804">Transcription</keyword>
<keyword evidence="6" id="KW-1185">Reference proteome</keyword>
<keyword evidence="1" id="KW-0805">Transcription regulation</keyword>
<dbReference type="SMART" id="SM00354">
    <property type="entry name" value="HTH_LACI"/>
    <property type="match status" value="1"/>
</dbReference>
<dbReference type="Gene3D" id="1.10.260.40">
    <property type="entry name" value="lambda repressor-like DNA-binding domains"/>
    <property type="match status" value="1"/>
</dbReference>
<dbReference type="PANTHER" id="PTHR30146">
    <property type="entry name" value="LACI-RELATED TRANSCRIPTIONAL REPRESSOR"/>
    <property type="match status" value="1"/>
</dbReference>
<dbReference type="GO" id="GO:0000976">
    <property type="term" value="F:transcription cis-regulatory region binding"/>
    <property type="evidence" value="ECO:0007669"/>
    <property type="project" value="TreeGrafter"/>
</dbReference>
<dbReference type="InterPro" id="IPR046335">
    <property type="entry name" value="LacI/GalR-like_sensor"/>
</dbReference>
<evidence type="ECO:0000256" key="3">
    <source>
        <dbReference type="ARBA" id="ARBA00023163"/>
    </source>
</evidence>
<reference evidence="5 6" key="1">
    <citation type="submission" date="2020-02" db="EMBL/GenBank/DDBJ databases">
        <title>Whole-genome analyses of novel actinobacteria.</title>
        <authorList>
            <person name="Sahin N."/>
        </authorList>
    </citation>
    <scope>NUCLEOTIDE SEQUENCE [LARGE SCALE GENOMIC DNA]</scope>
    <source>
        <strain evidence="5 6">KC13</strain>
    </source>
</reference>
<dbReference type="SUPFAM" id="SSF53822">
    <property type="entry name" value="Periplasmic binding protein-like I"/>
    <property type="match status" value="1"/>
</dbReference>
<dbReference type="PANTHER" id="PTHR30146:SF153">
    <property type="entry name" value="LACTOSE OPERON REPRESSOR"/>
    <property type="match status" value="1"/>
</dbReference>
<dbReference type="InterPro" id="IPR010982">
    <property type="entry name" value="Lambda_DNA-bd_dom_sf"/>
</dbReference>
<dbReference type="Gene3D" id="3.40.50.2300">
    <property type="match status" value="2"/>
</dbReference>
<evidence type="ECO:0000256" key="1">
    <source>
        <dbReference type="ARBA" id="ARBA00023015"/>
    </source>
</evidence>
<dbReference type="RefSeq" id="WP_165110692.1">
    <property type="nucleotide sequence ID" value="NZ_JAALAA010000006.1"/>
</dbReference>
<sequence length="350" mass="37927">MRATIQDVAREAGVSITTVSHVLGERGRVAAATRERVKRAAASLGYRANVHAQQLMTRHSRTFAVQIANSVQATDGCSLVPNSEYFLELLNGAAEVADERSYALVMASPTSSPFDLAQFAVDGVILVDPTGEESWFSPELKPKPPIVTTARPIVRGRRIRAVVDHQLQDAAATMLDHLWEQGYRKPAFITTRRTRSYTWDLTEGYRSWAEAKGITHRVVEIAEQPTLQDAGQALASLLDSKTPPDAVFTSAEYLAIGALHEAQNRGISVPAELGVCSAVDSGALQLTSPQITGMFAFPRDVGRQAASALIDVIEGTTEPPRFIGVPVELRVRRSTMRGFPAGATAMRHLA</sequence>
<organism evidence="5 6">
    <name type="scientific">Nocardioides turkmenicus</name>
    <dbReference type="NCBI Taxonomy" id="2711220"/>
    <lineage>
        <taxon>Bacteria</taxon>
        <taxon>Bacillati</taxon>
        <taxon>Actinomycetota</taxon>
        <taxon>Actinomycetes</taxon>
        <taxon>Propionibacteriales</taxon>
        <taxon>Nocardioidaceae</taxon>
        <taxon>Nocardioides</taxon>
    </lineage>
</organism>
<name>A0A6M1QZ30_9ACTN</name>
<dbReference type="EMBL" id="JAALAA010000006">
    <property type="protein sequence ID" value="NGN92950.1"/>
    <property type="molecule type" value="Genomic_DNA"/>
</dbReference>
<evidence type="ECO:0000313" key="5">
    <source>
        <dbReference type="EMBL" id="NGN92950.1"/>
    </source>
</evidence>